<keyword evidence="1" id="KW-0808">Transferase</keyword>
<dbReference type="CDD" id="cd04301">
    <property type="entry name" value="NAT_SF"/>
    <property type="match status" value="1"/>
</dbReference>
<gene>
    <name evidence="3" type="ORF">M9R32_06590</name>
</gene>
<dbReference type="InterPro" id="IPR050769">
    <property type="entry name" value="NAT_camello-type"/>
</dbReference>
<dbReference type="Gene3D" id="3.40.630.30">
    <property type="match status" value="1"/>
</dbReference>
<feature type="domain" description="N-acetyltransferase" evidence="2">
    <location>
        <begin position="5"/>
        <end position="172"/>
    </location>
</feature>
<dbReference type="PANTHER" id="PTHR13947:SF37">
    <property type="entry name" value="LD18367P"/>
    <property type="match status" value="1"/>
</dbReference>
<dbReference type="Pfam" id="PF00583">
    <property type="entry name" value="Acetyltransf_1"/>
    <property type="match status" value="1"/>
</dbReference>
<protein>
    <submittedName>
        <fullName evidence="3">GNAT family N-acetyltransferase</fullName>
    </submittedName>
</protein>
<dbReference type="EMBL" id="JAMKBJ010000004">
    <property type="protein sequence ID" value="MCZ8536845.1"/>
    <property type="molecule type" value="Genomic_DNA"/>
</dbReference>
<dbReference type="RefSeq" id="WP_269925942.1">
    <property type="nucleotide sequence ID" value="NZ_JAMKBJ010000004.1"/>
</dbReference>
<reference evidence="3" key="1">
    <citation type="submission" date="2022-05" db="EMBL/GenBank/DDBJ databases">
        <authorList>
            <person name="Colautti A."/>
            <person name="Iacumin L."/>
        </authorList>
    </citation>
    <scope>NUCLEOTIDE SEQUENCE</scope>
    <source>
        <strain evidence="3">SK 55</strain>
    </source>
</reference>
<dbReference type="Proteomes" id="UP001152173">
    <property type="component" value="Unassembled WGS sequence"/>
</dbReference>
<evidence type="ECO:0000313" key="3">
    <source>
        <dbReference type="EMBL" id="MCZ8536845.1"/>
    </source>
</evidence>
<dbReference type="GO" id="GO:0008080">
    <property type="term" value="F:N-acetyltransferase activity"/>
    <property type="evidence" value="ECO:0007669"/>
    <property type="project" value="InterPro"/>
</dbReference>
<proteinExistence type="predicted"/>
<evidence type="ECO:0000256" key="1">
    <source>
        <dbReference type="ARBA" id="ARBA00022679"/>
    </source>
</evidence>
<evidence type="ECO:0000313" key="4">
    <source>
        <dbReference type="Proteomes" id="UP001152173"/>
    </source>
</evidence>
<keyword evidence="4" id="KW-1185">Reference proteome</keyword>
<dbReference type="InterPro" id="IPR016181">
    <property type="entry name" value="Acyl_CoA_acyltransferase"/>
</dbReference>
<evidence type="ECO:0000259" key="2">
    <source>
        <dbReference type="PROSITE" id="PS51186"/>
    </source>
</evidence>
<dbReference type="PROSITE" id="PS51186">
    <property type="entry name" value="GNAT"/>
    <property type="match status" value="1"/>
</dbReference>
<organism evidence="3 4">
    <name type="scientific">Paenisporosarcina quisquiliarum</name>
    <dbReference type="NCBI Taxonomy" id="365346"/>
    <lineage>
        <taxon>Bacteria</taxon>
        <taxon>Bacillati</taxon>
        <taxon>Bacillota</taxon>
        <taxon>Bacilli</taxon>
        <taxon>Bacillales</taxon>
        <taxon>Caryophanaceae</taxon>
        <taxon>Paenisporosarcina</taxon>
    </lineage>
</organism>
<sequence>MGNKMEIRKLTGEDALKYLQLRLEALQQNPEAFATTYEEAIVRSNPLERTATNLDATGSSTLGAFIDNELVGVMTIAGEGAPKLRHRVNLLAVYVTPRVRGQQIGNALLGATIEHAKTWPGVEKMNLTVVATNTPAIRLYEKAGFKKFGLEHHAMKTDYHKYVDELYMSLEW</sequence>
<dbReference type="AlphaFoldDB" id="A0A9X3LG51"/>
<comment type="caution">
    <text evidence="3">The sequence shown here is derived from an EMBL/GenBank/DDBJ whole genome shotgun (WGS) entry which is preliminary data.</text>
</comment>
<name>A0A9X3LG51_9BACL</name>
<dbReference type="SUPFAM" id="SSF55729">
    <property type="entry name" value="Acyl-CoA N-acyltransferases (Nat)"/>
    <property type="match status" value="1"/>
</dbReference>
<dbReference type="InterPro" id="IPR000182">
    <property type="entry name" value="GNAT_dom"/>
</dbReference>
<accession>A0A9X3LG51</accession>
<dbReference type="PANTHER" id="PTHR13947">
    <property type="entry name" value="GNAT FAMILY N-ACETYLTRANSFERASE"/>
    <property type="match status" value="1"/>
</dbReference>